<evidence type="ECO:0000256" key="1">
    <source>
        <dbReference type="ARBA" id="ARBA00004442"/>
    </source>
</evidence>
<protein>
    <submittedName>
        <fullName evidence="7">RagB/SusD family nutrient uptake outer membrane protein</fullName>
    </submittedName>
</protein>
<evidence type="ECO:0000313" key="7">
    <source>
        <dbReference type="EMBL" id="UYQ94703.1"/>
    </source>
</evidence>
<dbReference type="Proteomes" id="UP001162741">
    <property type="component" value="Chromosome"/>
</dbReference>
<proteinExistence type="inferred from homology"/>
<comment type="subcellular location">
    <subcellularLocation>
        <location evidence="1">Cell outer membrane</location>
    </subcellularLocation>
</comment>
<evidence type="ECO:0000256" key="3">
    <source>
        <dbReference type="ARBA" id="ARBA00022729"/>
    </source>
</evidence>
<keyword evidence="3" id="KW-0732">Signal</keyword>
<evidence type="ECO:0000313" key="8">
    <source>
        <dbReference type="Proteomes" id="UP001162741"/>
    </source>
</evidence>
<accession>A0ABY6J4V5</accession>
<keyword evidence="4" id="KW-0472">Membrane</keyword>
<dbReference type="InterPro" id="IPR012944">
    <property type="entry name" value="SusD_RagB_dom"/>
</dbReference>
<evidence type="ECO:0000256" key="5">
    <source>
        <dbReference type="ARBA" id="ARBA00023237"/>
    </source>
</evidence>
<evidence type="ECO:0000259" key="6">
    <source>
        <dbReference type="Pfam" id="PF07980"/>
    </source>
</evidence>
<dbReference type="SUPFAM" id="SSF48452">
    <property type="entry name" value="TPR-like"/>
    <property type="match status" value="1"/>
</dbReference>
<dbReference type="InterPro" id="IPR011990">
    <property type="entry name" value="TPR-like_helical_dom_sf"/>
</dbReference>
<dbReference type="RefSeq" id="WP_264282556.1">
    <property type="nucleotide sequence ID" value="NZ_CP107006.1"/>
</dbReference>
<comment type="similarity">
    <text evidence="2">Belongs to the SusD family.</text>
</comment>
<dbReference type="EMBL" id="CP107006">
    <property type="protein sequence ID" value="UYQ94703.1"/>
    <property type="molecule type" value="Genomic_DNA"/>
</dbReference>
<keyword evidence="5" id="KW-0998">Cell outer membrane</keyword>
<reference evidence="7" key="1">
    <citation type="submission" date="2022-10" db="EMBL/GenBank/DDBJ databases">
        <title>Chitinophaga sp. nov., isolated from soil.</title>
        <authorList>
            <person name="Jeon C.O."/>
        </authorList>
    </citation>
    <scope>NUCLEOTIDE SEQUENCE</scope>
    <source>
        <strain evidence="7">R8</strain>
    </source>
</reference>
<dbReference type="Gene3D" id="1.25.40.390">
    <property type="match status" value="1"/>
</dbReference>
<organism evidence="7 8">
    <name type="scientific">Chitinophaga horti</name>
    <dbReference type="NCBI Taxonomy" id="2920382"/>
    <lineage>
        <taxon>Bacteria</taxon>
        <taxon>Pseudomonadati</taxon>
        <taxon>Bacteroidota</taxon>
        <taxon>Chitinophagia</taxon>
        <taxon>Chitinophagales</taxon>
        <taxon>Chitinophagaceae</taxon>
        <taxon>Chitinophaga</taxon>
    </lineage>
</organism>
<sequence length="170" mass="19735">MSSFFLTPDICKVDSLLYRLYPSNDLRKLLYFKSNADGTYQFRGNYNGTANEILFNGLAVDEIYLIRAECRAMRNDIDGAMSDLNALARKRYLQGTLVEFSATSIEEALRLIMMERRKELAFRGMRWSDLRRFNLNGMFKDTLFRRIDNSVFTLLPDAPGYVLGLTNRPR</sequence>
<feature type="domain" description="RagB/SusD" evidence="6">
    <location>
        <begin position="62"/>
        <end position="134"/>
    </location>
</feature>
<dbReference type="Pfam" id="PF07980">
    <property type="entry name" value="SusD_RagB"/>
    <property type="match status" value="1"/>
</dbReference>
<evidence type="ECO:0000256" key="4">
    <source>
        <dbReference type="ARBA" id="ARBA00023136"/>
    </source>
</evidence>
<evidence type="ECO:0000256" key="2">
    <source>
        <dbReference type="ARBA" id="ARBA00006275"/>
    </source>
</evidence>
<gene>
    <name evidence="7" type="ORF">MKQ68_06315</name>
</gene>
<name>A0ABY6J4V5_9BACT</name>
<keyword evidence="8" id="KW-1185">Reference proteome</keyword>